<dbReference type="PROSITE" id="PS51296">
    <property type="entry name" value="RIESKE"/>
    <property type="match status" value="1"/>
</dbReference>
<dbReference type="Gene3D" id="3.90.380.10">
    <property type="entry name" value="Naphthalene 1,2-dioxygenase Alpha Subunit, Chain A, domain 1"/>
    <property type="match status" value="1"/>
</dbReference>
<reference evidence="7 8" key="1">
    <citation type="submission" date="2018-11" db="EMBL/GenBank/DDBJ databases">
        <title>Genome squencing of methanotrophic bacteria isolated from alkaline groundwater in Korea.</title>
        <authorList>
            <person name="Nguyen L.N."/>
        </authorList>
    </citation>
    <scope>NUCLEOTIDE SEQUENCE [LARGE SCALE GENOMIC DNA]</scope>
    <source>
        <strain evidence="7 8">GW6</strain>
    </source>
</reference>
<organism evidence="7 8">
    <name type="scientific">Methylocystis rosea</name>
    <dbReference type="NCBI Taxonomy" id="173366"/>
    <lineage>
        <taxon>Bacteria</taxon>
        <taxon>Pseudomonadati</taxon>
        <taxon>Pseudomonadota</taxon>
        <taxon>Alphaproteobacteria</taxon>
        <taxon>Hyphomicrobiales</taxon>
        <taxon>Methylocystaceae</taxon>
        <taxon>Methylocystis</taxon>
    </lineage>
</organism>
<dbReference type="InterPro" id="IPR015881">
    <property type="entry name" value="ARHD_Rieske_2Fe_2S"/>
</dbReference>
<evidence type="ECO:0000313" key="8">
    <source>
        <dbReference type="Proteomes" id="UP000273982"/>
    </source>
</evidence>
<gene>
    <name evidence="7" type="ORF">EHO51_14580</name>
</gene>
<keyword evidence="7" id="KW-0223">Dioxygenase</keyword>
<dbReference type="InterPro" id="IPR036922">
    <property type="entry name" value="Rieske_2Fe-2S_sf"/>
</dbReference>
<dbReference type="Pfam" id="PF00355">
    <property type="entry name" value="Rieske"/>
    <property type="match status" value="1"/>
</dbReference>
<feature type="domain" description="Rieske" evidence="6">
    <location>
        <begin position="10"/>
        <end position="112"/>
    </location>
</feature>
<dbReference type="CDD" id="cd03469">
    <property type="entry name" value="Rieske_RO_Alpha_N"/>
    <property type="match status" value="1"/>
</dbReference>
<dbReference type="SUPFAM" id="SSF55961">
    <property type="entry name" value="Bet v1-like"/>
    <property type="match status" value="1"/>
</dbReference>
<dbReference type="PROSITE" id="PS00570">
    <property type="entry name" value="RING_HYDROXYL_ALPHA"/>
    <property type="match status" value="1"/>
</dbReference>
<dbReference type="Proteomes" id="UP000273982">
    <property type="component" value="Chromosome"/>
</dbReference>
<dbReference type="PROSITE" id="PS51257">
    <property type="entry name" value="PROKAR_LIPOPROTEIN"/>
    <property type="match status" value="1"/>
</dbReference>
<dbReference type="RefSeq" id="WP_124739493.1">
    <property type="nucleotide sequence ID" value="NZ_CP034086.1"/>
</dbReference>
<evidence type="ECO:0000313" key="7">
    <source>
        <dbReference type="EMBL" id="AZG77857.1"/>
    </source>
</evidence>
<keyword evidence="2" id="KW-0479">Metal-binding</keyword>
<accession>A0A3G8M7W6</accession>
<evidence type="ECO:0000256" key="5">
    <source>
        <dbReference type="ARBA" id="ARBA00023014"/>
    </source>
</evidence>
<name>A0A3G8M7W6_9HYPH</name>
<dbReference type="AlphaFoldDB" id="A0A3G8M7W6"/>
<sequence>MFKDFANVWTIVGLACDLKRDTPLAMRVAGERVVFFRDAGGKACALVDRCPHRGVALSLGRVETGVIECPFHGWRFDGAGRNCHVPWNPDAKRENLSAVALPCSESGGLLWLYTGVDSIEEPSLSQTLMAPQGVTLCAQSVVWKAHWTRVMENMLDSPHLPFVHRSTIGRDLSKYVGAGRLEMAFEPQPYGGRICASVDGAPRAGNMDYRFPNVMELFIDPPGKIFRLMVACIPEDEETTRLWLLTVRSFARAPLFDFAFRWMNRRIAREDQAIVESSLPPVAPPAAEEASVRTDAPTLAFRKIYRERLLGSSVSAPRRPQAAAP</sequence>
<dbReference type="GO" id="GO:0051537">
    <property type="term" value="F:2 iron, 2 sulfur cluster binding"/>
    <property type="evidence" value="ECO:0007669"/>
    <property type="project" value="UniProtKB-KW"/>
</dbReference>
<keyword evidence="3" id="KW-0560">Oxidoreductase</keyword>
<dbReference type="PANTHER" id="PTHR21266">
    <property type="entry name" value="IRON-SULFUR DOMAIN CONTAINING PROTEIN"/>
    <property type="match status" value="1"/>
</dbReference>
<keyword evidence="1" id="KW-0001">2Fe-2S</keyword>
<evidence type="ECO:0000256" key="2">
    <source>
        <dbReference type="ARBA" id="ARBA00022723"/>
    </source>
</evidence>
<dbReference type="Pfam" id="PF19112">
    <property type="entry name" value="VanA_C"/>
    <property type="match status" value="1"/>
</dbReference>
<evidence type="ECO:0000256" key="4">
    <source>
        <dbReference type="ARBA" id="ARBA00023004"/>
    </source>
</evidence>
<evidence type="ECO:0000256" key="1">
    <source>
        <dbReference type="ARBA" id="ARBA00022714"/>
    </source>
</evidence>
<keyword evidence="5" id="KW-0411">Iron-sulfur</keyword>
<dbReference type="GO" id="GO:0051213">
    <property type="term" value="F:dioxygenase activity"/>
    <property type="evidence" value="ECO:0007669"/>
    <property type="project" value="UniProtKB-KW"/>
</dbReference>
<dbReference type="InterPro" id="IPR044043">
    <property type="entry name" value="VanA_C_cat"/>
</dbReference>
<dbReference type="InterPro" id="IPR017941">
    <property type="entry name" value="Rieske_2Fe-2S"/>
</dbReference>
<dbReference type="GO" id="GO:0005506">
    <property type="term" value="F:iron ion binding"/>
    <property type="evidence" value="ECO:0007669"/>
    <property type="project" value="InterPro"/>
</dbReference>
<dbReference type="Gene3D" id="2.102.10.10">
    <property type="entry name" value="Rieske [2Fe-2S] iron-sulphur domain"/>
    <property type="match status" value="1"/>
</dbReference>
<evidence type="ECO:0000256" key="3">
    <source>
        <dbReference type="ARBA" id="ARBA00023002"/>
    </source>
</evidence>
<protein>
    <submittedName>
        <fullName evidence="7">Aromatic ring-hydroxylating dioxygenase subunit alpha</fullName>
    </submittedName>
</protein>
<dbReference type="EMBL" id="CP034086">
    <property type="protein sequence ID" value="AZG77857.1"/>
    <property type="molecule type" value="Genomic_DNA"/>
</dbReference>
<evidence type="ECO:0000259" key="6">
    <source>
        <dbReference type="PROSITE" id="PS51296"/>
    </source>
</evidence>
<dbReference type="KEGG" id="mros:EHO51_14580"/>
<keyword evidence="4" id="KW-0408">Iron</keyword>
<dbReference type="InterPro" id="IPR050584">
    <property type="entry name" value="Cholesterol_7-desaturase"/>
</dbReference>
<dbReference type="PANTHER" id="PTHR21266:SF60">
    <property type="entry name" value="3-KETOSTEROID-9-ALPHA-MONOOXYGENASE, OXYGENASE COMPONENT"/>
    <property type="match status" value="1"/>
</dbReference>
<dbReference type="SUPFAM" id="SSF50022">
    <property type="entry name" value="ISP domain"/>
    <property type="match status" value="1"/>
</dbReference>
<proteinExistence type="predicted"/>